<organism evidence="1">
    <name type="scientific">marine metagenome</name>
    <dbReference type="NCBI Taxonomy" id="408172"/>
    <lineage>
        <taxon>unclassified sequences</taxon>
        <taxon>metagenomes</taxon>
        <taxon>ecological metagenomes</taxon>
    </lineage>
</organism>
<feature type="non-terminal residue" evidence="1">
    <location>
        <position position="96"/>
    </location>
</feature>
<name>A0A383BII3_9ZZZZ</name>
<dbReference type="EMBL" id="UINC01200328">
    <property type="protein sequence ID" value="SVE19165.1"/>
    <property type="molecule type" value="Genomic_DNA"/>
</dbReference>
<accession>A0A383BII3</accession>
<evidence type="ECO:0008006" key="2">
    <source>
        <dbReference type="Google" id="ProtNLM"/>
    </source>
</evidence>
<protein>
    <recommendedName>
        <fullName evidence="2">DNA primase/polymerase bifunctional N-terminal domain-containing protein</fullName>
    </recommendedName>
</protein>
<dbReference type="AlphaFoldDB" id="A0A383BII3"/>
<reference evidence="1" key="1">
    <citation type="submission" date="2018-05" db="EMBL/GenBank/DDBJ databases">
        <authorList>
            <person name="Lanie J.A."/>
            <person name="Ng W.-L."/>
            <person name="Kazmierczak K.M."/>
            <person name="Andrzejewski T.M."/>
            <person name="Davidsen T.M."/>
            <person name="Wayne K.J."/>
            <person name="Tettelin H."/>
            <person name="Glass J.I."/>
            <person name="Rusch D."/>
            <person name="Podicherti R."/>
            <person name="Tsui H.-C.T."/>
            <person name="Winkler M.E."/>
        </authorList>
    </citation>
    <scope>NUCLEOTIDE SEQUENCE</scope>
</reference>
<proteinExistence type="predicted"/>
<gene>
    <name evidence="1" type="ORF">METZ01_LOCUS472019</name>
</gene>
<sequence length="96" mass="10671">MKNALQFAKQYCEEGLYPIPVLYKEKIPAVPDWTNLKVTPDNAEQYFNGKETNIGILLGDGLIDIDIDDERLLVLAKDILPPSGLVFGRASKPSSH</sequence>
<dbReference type="Gene3D" id="3.30.720.160">
    <property type="entry name" value="Bifunctional DNA primase/polymerase, N-terminal"/>
    <property type="match status" value="1"/>
</dbReference>
<dbReference type="SUPFAM" id="SSF56747">
    <property type="entry name" value="Prim-pol domain"/>
    <property type="match status" value="1"/>
</dbReference>
<evidence type="ECO:0000313" key="1">
    <source>
        <dbReference type="EMBL" id="SVE19165.1"/>
    </source>
</evidence>